<dbReference type="GO" id="GO:0030254">
    <property type="term" value="P:protein secretion by the type III secretion system"/>
    <property type="evidence" value="ECO:0007669"/>
    <property type="project" value="InterPro"/>
</dbReference>
<accession>A0A9K3KQX5</accession>
<dbReference type="Proteomes" id="UP000693970">
    <property type="component" value="Unassembled WGS sequence"/>
</dbReference>
<keyword evidence="3" id="KW-1185">Reference proteome</keyword>
<organism evidence="2 3">
    <name type="scientific">Nitzschia inconspicua</name>
    <dbReference type="NCBI Taxonomy" id="303405"/>
    <lineage>
        <taxon>Eukaryota</taxon>
        <taxon>Sar</taxon>
        <taxon>Stramenopiles</taxon>
        <taxon>Ochrophyta</taxon>
        <taxon>Bacillariophyta</taxon>
        <taxon>Bacillariophyceae</taxon>
        <taxon>Bacillariophycidae</taxon>
        <taxon>Bacillariales</taxon>
        <taxon>Bacillariaceae</taxon>
        <taxon>Nitzschia</taxon>
    </lineage>
</organism>
<gene>
    <name evidence="2" type="ORF">IV203_016920</name>
</gene>
<dbReference type="CDD" id="cd16364">
    <property type="entry name" value="T3SC_I-like"/>
    <property type="match status" value="1"/>
</dbReference>
<dbReference type="EMBL" id="JAGRRH010000020">
    <property type="protein sequence ID" value="KAG7348215.1"/>
    <property type="molecule type" value="Genomic_DNA"/>
</dbReference>
<feature type="compositionally biased region" description="Polar residues" evidence="1">
    <location>
        <begin position="259"/>
        <end position="276"/>
    </location>
</feature>
<comment type="caution">
    <text evidence="2">The sequence shown here is derived from an EMBL/GenBank/DDBJ whole genome shotgun (WGS) entry which is preliminary data.</text>
</comment>
<protein>
    <submittedName>
        <fullName evidence="2">Tir chaperone protein CesT family protein</fullName>
    </submittedName>
</protein>
<feature type="region of interest" description="Disordered" evidence="1">
    <location>
        <begin position="246"/>
        <end position="276"/>
    </location>
</feature>
<dbReference type="AlphaFoldDB" id="A0A9K3KQX5"/>
<reference evidence="2" key="1">
    <citation type="journal article" date="2021" name="Sci. Rep.">
        <title>Diploid genomic architecture of Nitzschia inconspicua, an elite biomass production diatom.</title>
        <authorList>
            <person name="Oliver A."/>
            <person name="Podell S."/>
            <person name="Pinowska A."/>
            <person name="Traller J.C."/>
            <person name="Smith S.R."/>
            <person name="McClure R."/>
            <person name="Beliaev A."/>
            <person name="Bohutskyi P."/>
            <person name="Hill E.A."/>
            <person name="Rabines A."/>
            <person name="Zheng H."/>
            <person name="Allen L.Z."/>
            <person name="Kuo A."/>
            <person name="Grigoriev I.V."/>
            <person name="Allen A.E."/>
            <person name="Hazlebeck D."/>
            <person name="Allen E.E."/>
        </authorList>
    </citation>
    <scope>NUCLEOTIDE SEQUENCE</scope>
    <source>
        <strain evidence="2">Hildebrandi</strain>
    </source>
</reference>
<evidence type="ECO:0000256" key="1">
    <source>
        <dbReference type="SAM" id="MobiDB-lite"/>
    </source>
</evidence>
<dbReference type="OrthoDB" id="10675645at2759"/>
<evidence type="ECO:0000313" key="2">
    <source>
        <dbReference type="EMBL" id="KAG7348215.1"/>
    </source>
</evidence>
<reference evidence="2" key="2">
    <citation type="submission" date="2021-04" db="EMBL/GenBank/DDBJ databases">
        <authorList>
            <person name="Podell S."/>
        </authorList>
    </citation>
    <scope>NUCLEOTIDE SEQUENCE</scope>
    <source>
        <strain evidence="2">Hildebrandi</strain>
    </source>
</reference>
<evidence type="ECO:0000313" key="3">
    <source>
        <dbReference type="Proteomes" id="UP000693970"/>
    </source>
</evidence>
<dbReference type="Pfam" id="PF05932">
    <property type="entry name" value="CesT"/>
    <property type="match status" value="1"/>
</dbReference>
<sequence>MLNHHQTNSSNNAKAAVAMKQDGTKGFFGRRCGKRSHRLDQFTNTVAREWKTAVTNEENGKYTIKTPDDRFHLVISQEDSSLCISSHLCRSRSENHSAMVMKKALELNYLTRNRQGFTLAIDPTTCKSRLHTVGLVDLTFCYSKSFVGMRLDRFRREVKDFVEVAFNVQSQLEIIGEGRLGAAPRNDGLVDYGIEALRQPDSMAPMGSPLPPKRKPSPPPPSSKATQPSRASSLKQDIIAGKLSHQLKPFGQGPVPKKSSGNTSPSQPVRAHSITTVSTKSFAKQKMMDQFDSPVEAKLFETFMRKKALYIKQVQELKNSITNGGENDDEDSVFCDDSDDDSVVTISGAFSATPAVGFPKPVLVPENDDGKTPVISNRKCSDEDFGIIESENRAFC</sequence>
<proteinExistence type="predicted"/>
<name>A0A9K3KQX5_9STRA</name>
<feature type="region of interest" description="Disordered" evidence="1">
    <location>
        <begin position="200"/>
        <end position="234"/>
    </location>
</feature>
<dbReference type="InterPro" id="IPR010261">
    <property type="entry name" value="Tir_chaperone"/>
</dbReference>